<feature type="domain" description="DUF6199" evidence="2">
    <location>
        <begin position="1"/>
        <end position="54"/>
    </location>
</feature>
<dbReference type="AlphaFoldDB" id="A0A897N760"/>
<dbReference type="EMBL" id="CP064787">
    <property type="protein sequence ID" value="QSG06945.1"/>
    <property type="molecule type" value="Genomic_DNA"/>
</dbReference>
<organism evidence="3 4">
    <name type="scientific">Halapricum desulfuricans</name>
    <dbReference type="NCBI Taxonomy" id="2841257"/>
    <lineage>
        <taxon>Archaea</taxon>
        <taxon>Methanobacteriati</taxon>
        <taxon>Methanobacteriota</taxon>
        <taxon>Stenosarchaea group</taxon>
        <taxon>Halobacteria</taxon>
        <taxon>Halobacteriales</taxon>
        <taxon>Haloarculaceae</taxon>
        <taxon>Halapricum</taxon>
    </lineage>
</organism>
<protein>
    <submittedName>
        <fullName evidence="3">Putative membrane protein</fullName>
    </submittedName>
</protein>
<gene>
    <name evidence="3" type="ORF">HSR121_2625</name>
</gene>
<evidence type="ECO:0000313" key="4">
    <source>
        <dbReference type="Proteomes" id="UP000663525"/>
    </source>
</evidence>
<proteinExistence type="predicted"/>
<sequence length="58" mass="6713">MVWKPYRISRFEEQLDAIGSKRRLSKVEPAEWKVKITRRGGLFVVLIGLWVVALGLDT</sequence>
<keyword evidence="1" id="KW-1133">Transmembrane helix</keyword>
<dbReference type="Pfam" id="PF19701">
    <property type="entry name" value="DUF6199"/>
    <property type="match status" value="1"/>
</dbReference>
<accession>A0A897N760</accession>
<evidence type="ECO:0000256" key="1">
    <source>
        <dbReference type="SAM" id="Phobius"/>
    </source>
</evidence>
<name>A0A897N760_9EURY</name>
<keyword evidence="1" id="KW-0472">Membrane</keyword>
<dbReference type="InterPro" id="IPR045679">
    <property type="entry name" value="DUF6199"/>
</dbReference>
<dbReference type="Proteomes" id="UP000663525">
    <property type="component" value="Chromosome"/>
</dbReference>
<evidence type="ECO:0000259" key="2">
    <source>
        <dbReference type="Pfam" id="PF19701"/>
    </source>
</evidence>
<reference evidence="3" key="1">
    <citation type="submission" date="2020-11" db="EMBL/GenBank/DDBJ databases">
        <title>Carbohydrate-dependent, anaerobic sulfur respiration: A novel catabolism in halophilic archaea.</title>
        <authorList>
            <person name="Sorokin D.Y."/>
            <person name="Messina E."/>
            <person name="Smedile F."/>
            <person name="La Cono V."/>
            <person name="Hallsworth J.E."/>
            <person name="Yakimov M.M."/>
        </authorList>
    </citation>
    <scope>NUCLEOTIDE SEQUENCE</scope>
    <source>
        <strain evidence="3">HSR12-1</strain>
    </source>
</reference>
<evidence type="ECO:0000313" key="3">
    <source>
        <dbReference type="EMBL" id="QSG06945.1"/>
    </source>
</evidence>
<feature type="transmembrane region" description="Helical" evidence="1">
    <location>
        <begin position="40"/>
        <end position="56"/>
    </location>
</feature>
<keyword evidence="1" id="KW-0812">Transmembrane</keyword>